<evidence type="ECO:0000313" key="3">
    <source>
        <dbReference type="Proteomes" id="UP001596540"/>
    </source>
</evidence>
<gene>
    <name evidence="2" type="ORF">ACFQRF_15350</name>
</gene>
<dbReference type="PANTHER" id="PTHR33990:SF1">
    <property type="entry name" value="PROTEIN YJDN"/>
    <property type="match status" value="1"/>
</dbReference>
<dbReference type="InterPro" id="IPR029068">
    <property type="entry name" value="Glyas_Bleomycin-R_OHBP_Dase"/>
</dbReference>
<name>A0ABW2KIZ5_9ACTN</name>
<dbReference type="SUPFAM" id="SSF54593">
    <property type="entry name" value="Glyoxalase/Bleomycin resistance protein/Dihydroxybiphenyl dioxygenase"/>
    <property type="match status" value="1"/>
</dbReference>
<dbReference type="RefSeq" id="WP_379871777.1">
    <property type="nucleotide sequence ID" value="NZ_JBHTBH010000007.1"/>
</dbReference>
<dbReference type="InterPro" id="IPR004360">
    <property type="entry name" value="Glyas_Fos-R_dOase_dom"/>
</dbReference>
<proteinExistence type="predicted"/>
<protein>
    <submittedName>
        <fullName evidence="2">VOC family protein</fullName>
    </submittedName>
</protein>
<dbReference type="CDD" id="cd06588">
    <property type="entry name" value="PhnB_like"/>
    <property type="match status" value="1"/>
</dbReference>
<feature type="domain" description="Glyoxalase/fosfomycin resistance/dioxygenase" evidence="1">
    <location>
        <begin position="11"/>
        <end position="131"/>
    </location>
</feature>
<dbReference type="Gene3D" id="3.10.180.10">
    <property type="entry name" value="2,3-Dihydroxybiphenyl 1,2-Dioxygenase, domain 1"/>
    <property type="match status" value="1"/>
</dbReference>
<sequence length="141" mass="15344">MTVSTVVHLNFRGEARAALEFYRSVSGGELVAMTYGDMGAVQNPAEAGRVVWGQVRAGNGFHVMAYDVPAGRPWSRGDDPFFVSLRGDSKEEITELWEKLSDGATVVAPLEASQWSPLYGMLTDRFGVTWVLDVAAEYPAA</sequence>
<dbReference type="Proteomes" id="UP001596540">
    <property type="component" value="Unassembled WGS sequence"/>
</dbReference>
<reference evidence="3" key="1">
    <citation type="journal article" date="2019" name="Int. J. Syst. Evol. Microbiol.">
        <title>The Global Catalogue of Microorganisms (GCM) 10K type strain sequencing project: providing services to taxonomists for standard genome sequencing and annotation.</title>
        <authorList>
            <consortium name="The Broad Institute Genomics Platform"/>
            <consortium name="The Broad Institute Genome Sequencing Center for Infectious Disease"/>
            <person name="Wu L."/>
            <person name="Ma J."/>
        </authorList>
    </citation>
    <scope>NUCLEOTIDE SEQUENCE [LARGE SCALE GENOMIC DNA]</scope>
    <source>
        <strain evidence="3">CGMCC 4.7382</strain>
    </source>
</reference>
<organism evidence="2 3">
    <name type="scientific">Marinactinospora rubrisoli</name>
    <dbReference type="NCBI Taxonomy" id="2715399"/>
    <lineage>
        <taxon>Bacteria</taxon>
        <taxon>Bacillati</taxon>
        <taxon>Actinomycetota</taxon>
        <taxon>Actinomycetes</taxon>
        <taxon>Streptosporangiales</taxon>
        <taxon>Nocardiopsidaceae</taxon>
        <taxon>Marinactinospora</taxon>
    </lineage>
</organism>
<comment type="caution">
    <text evidence="2">The sequence shown here is derived from an EMBL/GenBank/DDBJ whole genome shotgun (WGS) entry which is preliminary data.</text>
</comment>
<accession>A0ABW2KIZ5</accession>
<dbReference type="EMBL" id="JBHTBH010000007">
    <property type="protein sequence ID" value="MFC7329115.1"/>
    <property type="molecule type" value="Genomic_DNA"/>
</dbReference>
<dbReference type="PANTHER" id="PTHR33990">
    <property type="entry name" value="PROTEIN YJDN-RELATED"/>
    <property type="match status" value="1"/>
</dbReference>
<keyword evidence="3" id="KW-1185">Reference proteome</keyword>
<evidence type="ECO:0000259" key="1">
    <source>
        <dbReference type="Pfam" id="PF00903"/>
    </source>
</evidence>
<evidence type="ECO:0000313" key="2">
    <source>
        <dbReference type="EMBL" id="MFC7329115.1"/>
    </source>
</evidence>
<dbReference type="Pfam" id="PF00903">
    <property type="entry name" value="Glyoxalase"/>
    <property type="match status" value="1"/>
</dbReference>
<dbReference type="InterPro" id="IPR028973">
    <property type="entry name" value="PhnB-like"/>
</dbReference>